<dbReference type="Proteomes" id="UP000011717">
    <property type="component" value="Unassembled WGS sequence"/>
</dbReference>
<sequence>MSAKGKTAKTPAAAAVEADTQQPLARALFFGALPGEAEDLDDAAAERIAAFAERALAARCPGEANVVIDDLESGDSRRRTAIAISNDDMPFLVDSVTNALSARGLSIFRLLHPILDVCRDPDGGLLEVSPADREVLPEGRRRESLIYLETSAIPQGEREPLERALLEILVDVRVSVADWRAMLKKLERAAESLGEARISVAADSVMEAKSFLNWLADDNFTLLGYASYDFKGVLDDESVQPEMEDGLGLLRDPDFELWRGVGGYESLPVALRSFMAVPDPILITKANTLSRVHRSAYFDVISVKRYDDEGKVCGEYRFVGLFTSAALARSPDHVPIMRKKVSAVREALGFDPQSHSGKALTHVLETYPRAELFLTSEERLTDMARGMLSLLDRPRPKIFTRIDPFGRFISAVVFVPREVYTGTLRERIGAMLAEAFDARLTRFDVELRAEGLARVQFFLATLPGEVPDIEERALDQRLRDLVRGWDEDLEAAMLARLGPERTDALALTYERGFSASYRDQFTGEAAAVDVERLESLASDADRQVHFYRRPPDAAHQLRIKIYRTGSIIPLSEMVPVLEAFGFKVIEEFPFDTPTETRHGWIHDFMVENPTGEAIDLDFLKEHAEGALRAVMIGERENDAFNTLVVGVQLRSEEVAWLRAYYRYLRQSVLSYGLLTVVDALAAHPVMTRALVGLFRARFGDVEGDRQSAMREARREVKRGIQGVEAIDEDRILRLYRDVIEATLRTTAFAPDAQTLAFKIESAKVPGLPAPVPYREIWVYSPRVEGIHLRGGPIARGGLRWSDRRDDFRTEVLGLVKAQMVKNAVIVPTGSKGGFYPKQLPPVSEREAWLAEGQAAYRIFINALLSLTDNVVQGETVPPQDVVCHDDPDPYLVVAADKGTATFSDIANAISVERGFWLGDAFASGGANGYDHKAMGITARGAWVSVQRHFREMGIDVQSEPVRVVGIGDMSGDVFGNGMLLSRTLKVVAAFDHRHIFIDPDPDPETSFKERERLFALPRSSWEDYDKGLISAGGGVFSRAQKSIELSDTIQAMLELPAEVGPNELMRAILKADADLLWFGGIGTYVKASGESDSAVGDRTNDDIRVEARELRVKVIGEGANLGITQPGRIAFAQLGGRVNTDFIDNSAGVDCSDNEVNIKIALQEPLRKDRLTVEARNDLLREMTDGVAALVLRDNVMQTQALSVAEAGGAATLPAFQRVIQQMEAERRLDRRVEQLPADDLLTQRAAAGAGLERPELAVLLAYAKMSLYEAIVDSDLPDDPLLEEDLFFAFPEELQTRFANEVRAHKLRREIIATKLANQIVNRGGIALAFELAEEHTVPLSRVAAAFVAARELFGFRILWRTIDAAELEPAVQITLHKRSTVGLQIHISDLIDAMPADQSPSEAVETLGDRIEGLREARETLLRTEPKAALERVRQELTAARAPADLIERLIEIEAMNGAAMIARLAWVHKSDPCDVAAAYTYLGEKLGLDWAHATASHLNPSDPWERLLAASLARDFQGMRLDLIERIAPRDENLNAAVEIWLAENEAATARLSQTIARARAAGSTTPAMLAHVASQARGILLTG</sequence>
<dbReference type="InterPro" id="IPR049056">
    <property type="entry name" value="NAD_Glu_DH_HM3"/>
</dbReference>
<dbReference type="Pfam" id="PF21073">
    <property type="entry name" value="GDH_HM1"/>
    <property type="match status" value="1"/>
</dbReference>
<reference evidence="7 8" key="1">
    <citation type="journal article" date="2013" name="Genome Announc.">
        <title>Draft Genome Sequence of Strain JLT2015T, Belonging to the Family Sphingomonadaceae of the Alphaproteobacteria.</title>
        <authorList>
            <person name="Tang K."/>
            <person name="Liu K."/>
            <person name="Li S."/>
            <person name="Jiao N."/>
        </authorList>
    </citation>
    <scope>NUCLEOTIDE SEQUENCE [LARGE SCALE GENOMIC DNA]</scope>
    <source>
        <strain evidence="7 8">JLT2015</strain>
    </source>
</reference>
<dbReference type="SUPFAM" id="SSF53223">
    <property type="entry name" value="Aminoacid dehydrogenase-like, N-terminal domain"/>
    <property type="match status" value="1"/>
</dbReference>
<dbReference type="GO" id="GO:0006538">
    <property type="term" value="P:L-glutamate catabolic process"/>
    <property type="evidence" value="ECO:0007669"/>
    <property type="project" value="InterPro"/>
</dbReference>
<dbReference type="SUPFAM" id="SSF51735">
    <property type="entry name" value="NAD(P)-binding Rossmann-fold domains"/>
    <property type="match status" value="1"/>
</dbReference>
<dbReference type="InterPro" id="IPR049059">
    <property type="entry name" value="NAD_Glu_DH_HM1"/>
</dbReference>
<dbReference type="InterPro" id="IPR049064">
    <property type="entry name" value="NAD_Glu_DH_ACT3"/>
</dbReference>
<dbReference type="InterPro" id="IPR024727">
    <property type="entry name" value="NAD_Glu_DH_N_ACT1"/>
</dbReference>
<dbReference type="InterPro" id="IPR036291">
    <property type="entry name" value="NAD(P)-bd_dom_sf"/>
</dbReference>
<dbReference type="PATRIC" id="fig|1234595.3.peg.1377"/>
<feature type="domain" description="NAD-specific glutamate dehydrogenase C-terminal" evidence="3">
    <location>
        <begin position="1249"/>
        <end position="1574"/>
    </location>
</feature>
<dbReference type="InterPro" id="IPR048381">
    <property type="entry name" value="GDH_C"/>
</dbReference>
<accession>M2U642</accession>
<evidence type="ECO:0000259" key="6">
    <source>
        <dbReference type="Pfam" id="PF21077"/>
    </source>
</evidence>
<dbReference type="Pfam" id="PF21077">
    <property type="entry name" value="GDH_ACT3"/>
    <property type="match status" value="1"/>
</dbReference>
<dbReference type="PIRSF" id="PIRSF036761">
    <property type="entry name" value="GDH_Mll4104"/>
    <property type="match status" value="1"/>
</dbReference>
<dbReference type="PANTHER" id="PTHR43403">
    <property type="entry name" value="NAD-SPECIFIC GLUTAMATE DEHYDROGENASE"/>
    <property type="match status" value="1"/>
</dbReference>
<feature type="domain" description="NAD-glutamate dehydrogenase catalytic" evidence="2">
    <location>
        <begin position="716"/>
        <end position="1204"/>
    </location>
</feature>
<evidence type="ECO:0000259" key="4">
    <source>
        <dbReference type="Pfam" id="PF21075"/>
    </source>
</evidence>
<feature type="domain" description="NAD-glutamate dehydrogenase ACT2" evidence="5">
    <location>
        <begin position="397"/>
        <end position="486"/>
    </location>
</feature>
<dbReference type="InterPro" id="IPR049062">
    <property type="entry name" value="NAD_Glu_DH_ACT2"/>
</dbReference>
<dbReference type="RefSeq" id="WP_008601238.1">
    <property type="nucleotide sequence ID" value="NZ_AMRV01000003.1"/>
</dbReference>
<evidence type="ECO:0000259" key="3">
    <source>
        <dbReference type="Pfam" id="PF21074"/>
    </source>
</evidence>
<dbReference type="Gene3D" id="3.40.50.720">
    <property type="entry name" value="NAD(P)-binding Rossmann-like Domain"/>
    <property type="match status" value="1"/>
</dbReference>
<dbReference type="Pfam" id="PF21075">
    <property type="entry name" value="GDH_ACT1"/>
    <property type="match status" value="1"/>
</dbReference>
<evidence type="ECO:0000259" key="5">
    <source>
        <dbReference type="Pfam" id="PF21076"/>
    </source>
</evidence>
<dbReference type="InterPro" id="IPR007780">
    <property type="entry name" value="NAD_Glu_DH_bac"/>
</dbReference>
<gene>
    <name evidence="7" type="ORF">C725_1374</name>
</gene>
<name>M2U642_9SPHN</name>
<dbReference type="InterPro" id="IPR046346">
    <property type="entry name" value="Aminoacid_DH-like_N_sf"/>
</dbReference>
<evidence type="ECO:0000313" key="7">
    <source>
        <dbReference type="EMBL" id="EMD83473.1"/>
    </source>
</evidence>
<dbReference type="GO" id="GO:0004352">
    <property type="term" value="F:glutamate dehydrogenase (NAD+) activity"/>
    <property type="evidence" value="ECO:0007669"/>
    <property type="project" value="InterPro"/>
</dbReference>
<dbReference type="GO" id="GO:0004069">
    <property type="term" value="F:L-aspartate:2-oxoglutarate aminotransferase activity"/>
    <property type="evidence" value="ECO:0007669"/>
    <property type="project" value="InterPro"/>
</dbReference>
<evidence type="ECO:0000259" key="2">
    <source>
        <dbReference type="Pfam" id="PF05088"/>
    </source>
</evidence>
<keyword evidence="1" id="KW-0560">Oxidoreductase</keyword>
<dbReference type="Pfam" id="PF05088">
    <property type="entry name" value="Bac_GDH_CD"/>
    <property type="match status" value="1"/>
</dbReference>
<dbReference type="Pfam" id="PF21076">
    <property type="entry name" value="GDH_ACT2"/>
    <property type="match status" value="1"/>
</dbReference>
<feature type="domain" description="NAD-glutamate dehydrogenase ACT3" evidence="6">
    <location>
        <begin position="543"/>
        <end position="617"/>
    </location>
</feature>
<dbReference type="Pfam" id="PF21078">
    <property type="entry name" value="GDH_HM3"/>
    <property type="match status" value="1"/>
</dbReference>
<dbReference type="InterPro" id="IPR049058">
    <property type="entry name" value="NAD_Glu_DH_HM2"/>
</dbReference>
<protein>
    <submittedName>
        <fullName evidence="7">NAD-specific glutamate dehydrogenase</fullName>
    </submittedName>
</protein>
<comment type="caution">
    <text evidence="7">The sequence shown here is derived from an EMBL/GenBank/DDBJ whole genome shotgun (WGS) entry which is preliminary data.</text>
</comment>
<dbReference type="OrthoDB" id="9758052at2"/>
<dbReference type="PANTHER" id="PTHR43403:SF1">
    <property type="entry name" value="NAD-SPECIFIC GLUTAMATE DEHYDROGENASE"/>
    <property type="match status" value="1"/>
</dbReference>
<organism evidence="7 8">
    <name type="scientific">Pacificimonas flava</name>
    <dbReference type="NCBI Taxonomy" id="1234595"/>
    <lineage>
        <taxon>Bacteria</taxon>
        <taxon>Pseudomonadati</taxon>
        <taxon>Pseudomonadota</taxon>
        <taxon>Alphaproteobacteria</taxon>
        <taxon>Sphingomonadales</taxon>
        <taxon>Sphingosinicellaceae</taxon>
        <taxon>Pacificimonas</taxon>
    </lineage>
</organism>
<proteinExistence type="predicted"/>
<feature type="domain" description="NAD-glutamate dehydrogenase N-terminal ACT1" evidence="4">
    <location>
        <begin position="38"/>
        <end position="164"/>
    </location>
</feature>
<dbReference type="EMBL" id="AMRV01000003">
    <property type="protein sequence ID" value="EMD83473.1"/>
    <property type="molecule type" value="Genomic_DNA"/>
</dbReference>
<keyword evidence="8" id="KW-1185">Reference proteome</keyword>
<evidence type="ECO:0000256" key="1">
    <source>
        <dbReference type="ARBA" id="ARBA00023002"/>
    </source>
</evidence>
<dbReference type="Pfam" id="PF21074">
    <property type="entry name" value="GDH_C"/>
    <property type="match status" value="1"/>
</dbReference>
<evidence type="ECO:0000313" key="8">
    <source>
        <dbReference type="Proteomes" id="UP000011717"/>
    </source>
</evidence>
<dbReference type="Pfam" id="PF21079">
    <property type="entry name" value="GDH_HM2"/>
    <property type="match status" value="1"/>
</dbReference>
<dbReference type="InterPro" id="IPR028971">
    <property type="entry name" value="NAD-GDH_cat"/>
</dbReference>